<proteinExistence type="predicted"/>
<gene>
    <name evidence="2" type="ORF">B0H16DRAFT_1482024</name>
</gene>
<feature type="compositionally biased region" description="Basic and acidic residues" evidence="1">
    <location>
        <begin position="212"/>
        <end position="222"/>
    </location>
</feature>
<feature type="region of interest" description="Disordered" evidence="1">
    <location>
        <begin position="182"/>
        <end position="295"/>
    </location>
</feature>
<accession>A0AAD7M8W4</accession>
<feature type="region of interest" description="Disordered" evidence="1">
    <location>
        <begin position="87"/>
        <end position="151"/>
    </location>
</feature>
<evidence type="ECO:0000256" key="1">
    <source>
        <dbReference type="SAM" id="MobiDB-lite"/>
    </source>
</evidence>
<dbReference type="AlphaFoldDB" id="A0AAD7M8W4"/>
<dbReference type="EMBL" id="JARKIB010000461">
    <property type="protein sequence ID" value="KAJ7705964.1"/>
    <property type="molecule type" value="Genomic_DNA"/>
</dbReference>
<keyword evidence="3" id="KW-1185">Reference proteome</keyword>
<comment type="caution">
    <text evidence="2">The sequence shown here is derived from an EMBL/GenBank/DDBJ whole genome shotgun (WGS) entry which is preliminary data.</text>
</comment>
<feature type="compositionally biased region" description="Basic and acidic residues" evidence="1">
    <location>
        <begin position="383"/>
        <end position="396"/>
    </location>
</feature>
<name>A0AAD7M8W4_9AGAR</name>
<evidence type="ECO:0000313" key="2">
    <source>
        <dbReference type="EMBL" id="KAJ7705964.1"/>
    </source>
</evidence>
<organism evidence="2 3">
    <name type="scientific">Mycena metata</name>
    <dbReference type="NCBI Taxonomy" id="1033252"/>
    <lineage>
        <taxon>Eukaryota</taxon>
        <taxon>Fungi</taxon>
        <taxon>Dikarya</taxon>
        <taxon>Basidiomycota</taxon>
        <taxon>Agaricomycotina</taxon>
        <taxon>Agaricomycetes</taxon>
        <taxon>Agaricomycetidae</taxon>
        <taxon>Agaricales</taxon>
        <taxon>Marasmiineae</taxon>
        <taxon>Mycenaceae</taxon>
        <taxon>Mycena</taxon>
    </lineage>
</organism>
<protein>
    <submittedName>
        <fullName evidence="2">Uncharacterized protein</fullName>
    </submittedName>
</protein>
<reference evidence="2" key="1">
    <citation type="submission" date="2023-03" db="EMBL/GenBank/DDBJ databases">
        <title>Massive genome expansion in bonnet fungi (Mycena s.s.) driven by repeated elements and novel gene families across ecological guilds.</title>
        <authorList>
            <consortium name="Lawrence Berkeley National Laboratory"/>
            <person name="Harder C.B."/>
            <person name="Miyauchi S."/>
            <person name="Viragh M."/>
            <person name="Kuo A."/>
            <person name="Thoen E."/>
            <person name="Andreopoulos B."/>
            <person name="Lu D."/>
            <person name="Skrede I."/>
            <person name="Drula E."/>
            <person name="Henrissat B."/>
            <person name="Morin E."/>
            <person name="Kohler A."/>
            <person name="Barry K."/>
            <person name="LaButti K."/>
            <person name="Morin E."/>
            <person name="Salamov A."/>
            <person name="Lipzen A."/>
            <person name="Mereny Z."/>
            <person name="Hegedus B."/>
            <person name="Baldrian P."/>
            <person name="Stursova M."/>
            <person name="Weitz H."/>
            <person name="Taylor A."/>
            <person name="Grigoriev I.V."/>
            <person name="Nagy L.G."/>
            <person name="Martin F."/>
            <person name="Kauserud H."/>
        </authorList>
    </citation>
    <scope>NUCLEOTIDE SEQUENCE</scope>
    <source>
        <strain evidence="2">CBHHK182m</strain>
    </source>
</reference>
<evidence type="ECO:0000313" key="3">
    <source>
        <dbReference type="Proteomes" id="UP001215598"/>
    </source>
</evidence>
<sequence length="396" mass="43401">MVRKASPRALWLLASARLDIDDAAAQSQWQTTEEMLPKCAVGRRPRSIRGEAFYEFQEAFFKVAEFIVPSTRTDMEGEHRQLGLRAAHKERCTAQKLNQGRTTGRTGRKSASPNITRQRRPAKTAPSLPPSTHRKQNQLQPRAAGNVQRAACSLSRSGNFRIEIAGRDLPPPNDINIVKLQIEKPHRTEGRKRKTNILIPHPASPGPKSKNKKEEPSEQIRRAERKKFATHPPPKTTTAAFAPDPVPGKQTPSVPALTPRQRNQILPRSGRGSKYRPGPVSESGRGGGGRGRCGVVLEPAKRGERISGAHKAAEGRTEVKGTAGWWGRWMEERERHAESGSGSGVLTTWGRSVGNDESDEVTRSGVASLAGGVLESARMQGSRAKEDCKAEVGEEE</sequence>
<feature type="region of interest" description="Disordered" evidence="1">
    <location>
        <begin position="334"/>
        <end position="367"/>
    </location>
</feature>
<feature type="region of interest" description="Disordered" evidence="1">
    <location>
        <begin position="377"/>
        <end position="396"/>
    </location>
</feature>
<dbReference type="Proteomes" id="UP001215598">
    <property type="component" value="Unassembled WGS sequence"/>
</dbReference>
<feature type="compositionally biased region" description="Polar residues" evidence="1">
    <location>
        <begin position="95"/>
        <end position="116"/>
    </location>
</feature>